<feature type="compositionally biased region" description="Polar residues" evidence="3">
    <location>
        <begin position="72"/>
        <end position="83"/>
    </location>
</feature>
<evidence type="ECO:0000256" key="1">
    <source>
        <dbReference type="ARBA" id="ARBA00023125"/>
    </source>
</evidence>
<evidence type="ECO:0000313" key="6">
    <source>
        <dbReference type="Proteomes" id="UP000595895"/>
    </source>
</evidence>
<dbReference type="InterPro" id="IPR000551">
    <property type="entry name" value="MerR-type_HTH_dom"/>
</dbReference>
<dbReference type="InterPro" id="IPR009061">
    <property type="entry name" value="DNA-bd_dom_put_sf"/>
</dbReference>
<dbReference type="GO" id="GO:0003700">
    <property type="term" value="F:DNA-binding transcription factor activity"/>
    <property type="evidence" value="ECO:0007669"/>
    <property type="project" value="InterPro"/>
</dbReference>
<feature type="coiled-coil region" evidence="2">
    <location>
        <begin position="103"/>
        <end position="137"/>
    </location>
</feature>
<dbReference type="SUPFAM" id="SSF46955">
    <property type="entry name" value="Putative DNA-binding domain"/>
    <property type="match status" value="1"/>
</dbReference>
<dbReference type="PROSITE" id="PS50937">
    <property type="entry name" value="HTH_MERR_2"/>
    <property type="match status" value="1"/>
</dbReference>
<dbReference type="RefSeq" id="WP_200277592.1">
    <property type="nucleotide sequence ID" value="NZ_CP066802.1"/>
</dbReference>
<dbReference type="Proteomes" id="UP000595895">
    <property type="component" value="Chromosome"/>
</dbReference>
<dbReference type="CDD" id="cd00592">
    <property type="entry name" value="HTH_MerR-like"/>
    <property type="match status" value="1"/>
</dbReference>
<keyword evidence="6" id="KW-1185">Reference proteome</keyword>
<keyword evidence="1" id="KW-0238">DNA-binding</keyword>
<dbReference type="SMART" id="SM00422">
    <property type="entry name" value="HTH_MERR"/>
    <property type="match status" value="1"/>
</dbReference>
<keyword evidence="2" id="KW-0175">Coiled coil</keyword>
<evidence type="ECO:0000313" key="5">
    <source>
        <dbReference type="EMBL" id="QQM68094.1"/>
    </source>
</evidence>
<dbReference type="PANTHER" id="PTHR30204">
    <property type="entry name" value="REDOX-CYCLING DRUG-SENSING TRANSCRIPTIONAL ACTIVATOR SOXR"/>
    <property type="match status" value="1"/>
</dbReference>
<dbReference type="KEGG" id="awe:JG540_04445"/>
<gene>
    <name evidence="5" type="ORF">JG540_04445</name>
</gene>
<proteinExistence type="predicted"/>
<reference evidence="5 6" key="1">
    <citation type="submission" date="2020-12" db="EMBL/GenBank/DDBJ databases">
        <authorList>
            <person name="Zhou J."/>
        </authorList>
    </citation>
    <scope>NUCLEOTIDE SEQUENCE [LARGE SCALE GENOMIC DNA]</scope>
    <source>
        <strain evidence="5 6">CCUG 61299</strain>
    </source>
</reference>
<protein>
    <submittedName>
        <fullName evidence="5">MerR family transcriptional regulator</fullName>
    </submittedName>
</protein>
<dbReference type="GO" id="GO:0003677">
    <property type="term" value="F:DNA binding"/>
    <property type="evidence" value="ECO:0007669"/>
    <property type="project" value="UniProtKB-KW"/>
</dbReference>
<accession>A0A7T7MAU8</accession>
<sequence>MRASEIAALTGTTVRTVRYYHSLGLLPVPAERGGWRDYELAHVARLSRIRWLVRAGLPLSAVARVLDGASAPASQVTPDQSQVAARRSQLDDDAPPPGAATVVADLTAALGAAEEHLAEVTAQRDRLRALLARAEQGCTVSPMPTTMAAFFDRLEQAATDERTRAAVRRERDVVDLACYRGQIPPEAEALFGDLDEQDLQEVLRAYGSQPQELTDEQVRAQARSNVARLEKQLGARRLTELARSVDEEAVRSFFRLTDVLQPFDARLARAMEAALLDAIRRWRSA</sequence>
<dbReference type="Pfam" id="PF13411">
    <property type="entry name" value="MerR_1"/>
    <property type="match status" value="1"/>
</dbReference>
<feature type="region of interest" description="Disordered" evidence="3">
    <location>
        <begin position="70"/>
        <end position="97"/>
    </location>
</feature>
<evidence type="ECO:0000259" key="4">
    <source>
        <dbReference type="PROSITE" id="PS50937"/>
    </source>
</evidence>
<dbReference type="EMBL" id="CP066802">
    <property type="protein sequence ID" value="QQM68094.1"/>
    <property type="molecule type" value="Genomic_DNA"/>
</dbReference>
<dbReference type="Gene3D" id="1.10.1660.10">
    <property type="match status" value="1"/>
</dbReference>
<dbReference type="PANTHER" id="PTHR30204:SF93">
    <property type="entry name" value="HTH MERR-TYPE DOMAIN-CONTAINING PROTEIN"/>
    <property type="match status" value="1"/>
</dbReference>
<organism evidence="5 6">
    <name type="scientific">Actinomyces weissii</name>
    <dbReference type="NCBI Taxonomy" id="675090"/>
    <lineage>
        <taxon>Bacteria</taxon>
        <taxon>Bacillati</taxon>
        <taxon>Actinomycetota</taxon>
        <taxon>Actinomycetes</taxon>
        <taxon>Actinomycetales</taxon>
        <taxon>Actinomycetaceae</taxon>
        <taxon>Actinomyces</taxon>
    </lineage>
</organism>
<evidence type="ECO:0000256" key="2">
    <source>
        <dbReference type="SAM" id="Coils"/>
    </source>
</evidence>
<dbReference type="InterPro" id="IPR047057">
    <property type="entry name" value="MerR_fam"/>
</dbReference>
<feature type="domain" description="HTH merR-type" evidence="4">
    <location>
        <begin position="1"/>
        <end position="68"/>
    </location>
</feature>
<evidence type="ECO:0000256" key="3">
    <source>
        <dbReference type="SAM" id="MobiDB-lite"/>
    </source>
</evidence>
<dbReference type="AlphaFoldDB" id="A0A7T7MAU8"/>
<name>A0A7T7MAU8_9ACTO</name>